<gene>
    <name evidence="1" type="ORF">BTN82_19595</name>
</gene>
<evidence type="ECO:0000313" key="2">
    <source>
        <dbReference type="Proteomes" id="UP000185578"/>
    </source>
</evidence>
<organism evidence="1 2">
    <name type="scientific">Pseudomonas chlororaphis</name>
    <dbReference type="NCBI Taxonomy" id="587753"/>
    <lineage>
        <taxon>Bacteria</taxon>
        <taxon>Pseudomonadati</taxon>
        <taxon>Pseudomonadota</taxon>
        <taxon>Gammaproteobacteria</taxon>
        <taxon>Pseudomonadales</taxon>
        <taxon>Pseudomonadaceae</taxon>
        <taxon>Pseudomonas</taxon>
    </lineage>
</organism>
<sequence>MSSLNQELPEIFTQLAFFRAQDIYHPYMDWQALVRDFYPDSLLELTRSQSDITASFYGQMLKQAGELFGVQRMQELSRRTFYQIGKGMAQRHVARKPQLERNARGITTLLLAAIYTSSPEYRFEILQFDAGHARIRITGTDRYHRITHALGIDQHLQWPAFDGFFIGLRDELGLAELYSIRSQLNHLDEHSCCDYEIDIRAT</sequence>
<dbReference type="Proteomes" id="UP000185578">
    <property type="component" value="Unassembled WGS sequence"/>
</dbReference>
<proteinExistence type="predicted"/>
<evidence type="ECO:0000313" key="1">
    <source>
        <dbReference type="EMBL" id="OLF52972.1"/>
    </source>
</evidence>
<name>A0A1Q8EME4_9PSED</name>
<comment type="caution">
    <text evidence="1">The sequence shown here is derived from an EMBL/GenBank/DDBJ whole genome shotgun (WGS) entry which is preliminary data.</text>
</comment>
<accession>A0A1Q8EME4</accession>
<reference evidence="1 2" key="1">
    <citation type="submission" date="2016-12" db="EMBL/GenBank/DDBJ databases">
        <authorList>
            <person name="Song W.-J."/>
            <person name="Kurnit D.M."/>
        </authorList>
    </citation>
    <scope>NUCLEOTIDE SEQUENCE [LARGE SCALE GENOMIC DNA]</scope>
    <source>
        <strain evidence="1 2">PCL1601</strain>
    </source>
</reference>
<protein>
    <submittedName>
        <fullName evidence="1">Uncharacterized protein</fullName>
    </submittedName>
</protein>
<dbReference type="AlphaFoldDB" id="A0A1Q8EME4"/>
<dbReference type="OrthoDB" id="649053at2"/>
<dbReference type="EMBL" id="MSCT01000018">
    <property type="protein sequence ID" value="OLF52972.1"/>
    <property type="molecule type" value="Genomic_DNA"/>
</dbReference>
<dbReference type="RefSeq" id="WP_075120753.1">
    <property type="nucleotide sequence ID" value="NZ_MSCT01000018.1"/>
</dbReference>